<accession>A0A6A6TE77</accession>
<reference evidence="2" key="1">
    <citation type="journal article" date="2020" name="Stud. Mycol.">
        <title>101 Dothideomycetes genomes: a test case for predicting lifestyles and emergence of pathogens.</title>
        <authorList>
            <person name="Haridas S."/>
            <person name="Albert R."/>
            <person name="Binder M."/>
            <person name="Bloem J."/>
            <person name="Labutti K."/>
            <person name="Salamov A."/>
            <person name="Andreopoulos B."/>
            <person name="Baker S."/>
            <person name="Barry K."/>
            <person name="Bills G."/>
            <person name="Bluhm B."/>
            <person name="Cannon C."/>
            <person name="Castanera R."/>
            <person name="Culley D."/>
            <person name="Daum C."/>
            <person name="Ezra D."/>
            <person name="Gonzalez J."/>
            <person name="Henrissat B."/>
            <person name="Kuo A."/>
            <person name="Liang C."/>
            <person name="Lipzen A."/>
            <person name="Lutzoni F."/>
            <person name="Magnuson J."/>
            <person name="Mondo S."/>
            <person name="Nolan M."/>
            <person name="Ohm R."/>
            <person name="Pangilinan J."/>
            <person name="Park H.-J."/>
            <person name="Ramirez L."/>
            <person name="Alfaro M."/>
            <person name="Sun H."/>
            <person name="Tritt A."/>
            <person name="Yoshinaga Y."/>
            <person name="Zwiers L.-H."/>
            <person name="Turgeon B."/>
            <person name="Goodwin S."/>
            <person name="Spatafora J."/>
            <person name="Crous P."/>
            <person name="Grigoriev I."/>
        </authorList>
    </citation>
    <scope>NUCLEOTIDE SEQUENCE</scope>
    <source>
        <strain evidence="2">CBS 122681</strain>
    </source>
</reference>
<gene>
    <name evidence="2" type="ORF">K491DRAFT_690861</name>
</gene>
<evidence type="ECO:0000313" key="3">
    <source>
        <dbReference type="Proteomes" id="UP000799324"/>
    </source>
</evidence>
<evidence type="ECO:0000313" key="2">
    <source>
        <dbReference type="EMBL" id="KAF2657621.1"/>
    </source>
</evidence>
<feature type="region of interest" description="Disordered" evidence="1">
    <location>
        <begin position="1"/>
        <end position="34"/>
    </location>
</feature>
<evidence type="ECO:0000256" key="1">
    <source>
        <dbReference type="SAM" id="MobiDB-lite"/>
    </source>
</evidence>
<protein>
    <submittedName>
        <fullName evidence="2">Uncharacterized protein</fullName>
    </submittedName>
</protein>
<dbReference type="AlphaFoldDB" id="A0A6A6TE77"/>
<keyword evidence="3" id="KW-1185">Reference proteome</keyword>
<dbReference type="EMBL" id="MU004323">
    <property type="protein sequence ID" value="KAF2657621.1"/>
    <property type="molecule type" value="Genomic_DNA"/>
</dbReference>
<proteinExistence type="predicted"/>
<sequence length="69" mass="7843">MYVGQRSVKDPSPNPSASQTIPSPPHIPPSKLELGDPGIISTRYITPQLYAIVSRRQHTRLWYTTRRLD</sequence>
<organism evidence="2 3">
    <name type="scientific">Lophiostoma macrostomum CBS 122681</name>
    <dbReference type="NCBI Taxonomy" id="1314788"/>
    <lineage>
        <taxon>Eukaryota</taxon>
        <taxon>Fungi</taxon>
        <taxon>Dikarya</taxon>
        <taxon>Ascomycota</taxon>
        <taxon>Pezizomycotina</taxon>
        <taxon>Dothideomycetes</taxon>
        <taxon>Pleosporomycetidae</taxon>
        <taxon>Pleosporales</taxon>
        <taxon>Lophiostomataceae</taxon>
        <taxon>Lophiostoma</taxon>
    </lineage>
</organism>
<name>A0A6A6TE77_9PLEO</name>
<dbReference type="Proteomes" id="UP000799324">
    <property type="component" value="Unassembled WGS sequence"/>
</dbReference>